<dbReference type="PANTHER" id="PTHR48020:SF12">
    <property type="entry name" value="PROTON MYO-INOSITOL COTRANSPORTER"/>
    <property type="match status" value="1"/>
</dbReference>
<feature type="transmembrane region" description="Helical" evidence="8">
    <location>
        <begin position="75"/>
        <end position="92"/>
    </location>
</feature>
<comment type="caution">
    <text evidence="10">The sequence shown here is derived from an EMBL/GenBank/DDBJ whole genome shotgun (WGS) entry which is preliminary data.</text>
</comment>
<dbReference type="PROSITE" id="PS00217">
    <property type="entry name" value="SUGAR_TRANSPORT_2"/>
    <property type="match status" value="1"/>
</dbReference>
<name>A0A831LPQ6_9BACT</name>
<gene>
    <name evidence="10" type="ORF">ENN90_06505</name>
</gene>
<feature type="transmembrane region" description="Helical" evidence="8">
    <location>
        <begin position="405"/>
        <end position="423"/>
    </location>
</feature>
<dbReference type="Pfam" id="PF00083">
    <property type="entry name" value="Sugar_tr"/>
    <property type="match status" value="1"/>
</dbReference>
<dbReference type="SUPFAM" id="SSF103473">
    <property type="entry name" value="MFS general substrate transporter"/>
    <property type="match status" value="1"/>
</dbReference>
<evidence type="ECO:0000256" key="7">
    <source>
        <dbReference type="RuleBase" id="RU003346"/>
    </source>
</evidence>
<feature type="transmembrane region" description="Helical" evidence="8">
    <location>
        <begin position="166"/>
        <end position="185"/>
    </location>
</feature>
<dbReference type="InterPro" id="IPR003663">
    <property type="entry name" value="Sugar/inositol_transpt"/>
</dbReference>
<keyword evidence="3 7" id="KW-0813">Transport</keyword>
<feature type="transmembrane region" description="Helical" evidence="8">
    <location>
        <begin position="309"/>
        <end position="330"/>
    </location>
</feature>
<dbReference type="Proteomes" id="UP000886047">
    <property type="component" value="Unassembled WGS sequence"/>
</dbReference>
<dbReference type="InterPro" id="IPR005829">
    <property type="entry name" value="Sugar_transporter_CS"/>
</dbReference>
<dbReference type="PROSITE" id="PS50850">
    <property type="entry name" value="MFS"/>
    <property type="match status" value="1"/>
</dbReference>
<feature type="transmembrane region" description="Helical" evidence="8">
    <location>
        <begin position="7"/>
        <end position="31"/>
    </location>
</feature>
<evidence type="ECO:0000313" key="10">
    <source>
        <dbReference type="EMBL" id="HDR51258.1"/>
    </source>
</evidence>
<keyword evidence="6 8" id="KW-0472">Membrane</keyword>
<evidence type="ECO:0000256" key="1">
    <source>
        <dbReference type="ARBA" id="ARBA00004141"/>
    </source>
</evidence>
<evidence type="ECO:0000256" key="6">
    <source>
        <dbReference type="ARBA" id="ARBA00023136"/>
    </source>
</evidence>
<dbReference type="Gene3D" id="1.20.1250.20">
    <property type="entry name" value="MFS general substrate transporter like domains"/>
    <property type="match status" value="2"/>
</dbReference>
<comment type="similarity">
    <text evidence="2 7">Belongs to the major facilitator superfamily. Sugar transporter (TC 2.A.1.1) family.</text>
</comment>
<feature type="transmembrane region" description="Helical" evidence="8">
    <location>
        <begin position="98"/>
        <end position="121"/>
    </location>
</feature>
<feature type="transmembrane region" description="Helical" evidence="8">
    <location>
        <begin position="342"/>
        <end position="362"/>
    </location>
</feature>
<accession>A0A831LPQ6</accession>
<reference evidence="10" key="1">
    <citation type="journal article" date="2020" name="mSystems">
        <title>Genome- and Community-Level Interaction Insights into Carbon Utilization and Element Cycling Functions of Hydrothermarchaeota in Hydrothermal Sediment.</title>
        <authorList>
            <person name="Zhou Z."/>
            <person name="Liu Y."/>
            <person name="Xu W."/>
            <person name="Pan J."/>
            <person name="Luo Z.H."/>
            <person name="Li M."/>
        </authorList>
    </citation>
    <scope>NUCLEOTIDE SEQUENCE [LARGE SCALE GENOMIC DNA]</scope>
    <source>
        <strain evidence="10">SpSt-1217</strain>
    </source>
</reference>
<dbReference type="PRINTS" id="PR00171">
    <property type="entry name" value="SUGRTRNSPORT"/>
</dbReference>
<dbReference type="GO" id="GO:0022857">
    <property type="term" value="F:transmembrane transporter activity"/>
    <property type="evidence" value="ECO:0007669"/>
    <property type="project" value="InterPro"/>
</dbReference>
<feature type="transmembrane region" description="Helical" evidence="8">
    <location>
        <begin position="244"/>
        <end position="267"/>
    </location>
</feature>
<feature type="transmembrane region" description="Helical" evidence="8">
    <location>
        <begin position="374"/>
        <end position="393"/>
    </location>
</feature>
<dbReference type="GO" id="GO:0016020">
    <property type="term" value="C:membrane"/>
    <property type="evidence" value="ECO:0007669"/>
    <property type="project" value="UniProtKB-SubCell"/>
</dbReference>
<dbReference type="AlphaFoldDB" id="A0A831LPQ6"/>
<dbReference type="InterPro" id="IPR005828">
    <property type="entry name" value="MFS_sugar_transport-like"/>
</dbReference>
<evidence type="ECO:0000256" key="4">
    <source>
        <dbReference type="ARBA" id="ARBA00022692"/>
    </source>
</evidence>
<dbReference type="InterPro" id="IPR036259">
    <property type="entry name" value="MFS_trans_sf"/>
</dbReference>
<feature type="domain" description="Major facilitator superfamily (MFS) profile" evidence="9">
    <location>
        <begin position="9"/>
        <end position="430"/>
    </location>
</feature>
<evidence type="ECO:0000256" key="3">
    <source>
        <dbReference type="ARBA" id="ARBA00022448"/>
    </source>
</evidence>
<sequence length="446" mass="50187">MKKKSIFGNVIIIALGGFLFGYDIAMISGTTAQLETVFDLSKFWLGFTVAIAIIGTIIGTMFIGKPADKYGRKRMLIFLSGLFVITTLGSSLSPNWYIFLLFRFITGILLGGITVVTPMFIAEISPAAKRGRLVLLNQFNVVIAIFLAFVFNYFIARLIAEGSWRWMIGIEIIPALTFFLLLFKVPESPRWLLIKDKAEEALQVFKSYGISDPEKEIKIILDASEKEKKASHARLFTKENRFPVITTILIAAFNQLAGINAIIWYAPRIFEMTGLTENVALLQSISIGLTNLLFTFIALFLIDRYGRRTLLMVGSVGMVFFLGMISRAFYLQDFSGYSVMLYLIGFIAFFAFSQGAVIWVFISEIFPNNVRAKGQSLGAFTHWVMAAAISWTFPVFAAHPKIGGGPSFAFFAIMMVLQFFFAWKIMPETKGKSLEEIQEELRKRRI</sequence>
<organism evidence="10">
    <name type="scientific">Mariniphaga anaerophila</name>
    <dbReference type="NCBI Taxonomy" id="1484053"/>
    <lineage>
        <taxon>Bacteria</taxon>
        <taxon>Pseudomonadati</taxon>
        <taxon>Bacteroidota</taxon>
        <taxon>Bacteroidia</taxon>
        <taxon>Marinilabiliales</taxon>
        <taxon>Prolixibacteraceae</taxon>
        <taxon>Mariniphaga</taxon>
    </lineage>
</organism>
<dbReference type="PROSITE" id="PS00216">
    <property type="entry name" value="SUGAR_TRANSPORT_1"/>
    <property type="match status" value="2"/>
</dbReference>
<evidence type="ECO:0000256" key="8">
    <source>
        <dbReference type="SAM" id="Phobius"/>
    </source>
</evidence>
<dbReference type="EMBL" id="DSDK01000355">
    <property type="protein sequence ID" value="HDR51258.1"/>
    <property type="molecule type" value="Genomic_DNA"/>
</dbReference>
<comment type="subcellular location">
    <subcellularLocation>
        <location evidence="1">Membrane</location>
        <topology evidence="1">Multi-pass membrane protein</topology>
    </subcellularLocation>
</comment>
<evidence type="ECO:0000259" key="9">
    <source>
        <dbReference type="PROSITE" id="PS50850"/>
    </source>
</evidence>
<dbReference type="InterPro" id="IPR050814">
    <property type="entry name" value="Myo-inositol_Transporter"/>
</dbReference>
<evidence type="ECO:0000256" key="2">
    <source>
        <dbReference type="ARBA" id="ARBA00010992"/>
    </source>
</evidence>
<dbReference type="NCBIfam" id="TIGR00879">
    <property type="entry name" value="SP"/>
    <property type="match status" value="1"/>
</dbReference>
<dbReference type="PANTHER" id="PTHR48020">
    <property type="entry name" value="PROTON MYO-INOSITOL COTRANSPORTER"/>
    <property type="match status" value="1"/>
</dbReference>
<keyword evidence="5 8" id="KW-1133">Transmembrane helix</keyword>
<keyword evidence="4 8" id="KW-0812">Transmembrane</keyword>
<protein>
    <submittedName>
        <fullName evidence="10">MFS transporter</fullName>
    </submittedName>
</protein>
<feature type="transmembrane region" description="Helical" evidence="8">
    <location>
        <begin position="133"/>
        <end position="154"/>
    </location>
</feature>
<evidence type="ECO:0000256" key="5">
    <source>
        <dbReference type="ARBA" id="ARBA00022989"/>
    </source>
</evidence>
<feature type="transmembrane region" description="Helical" evidence="8">
    <location>
        <begin position="279"/>
        <end position="302"/>
    </location>
</feature>
<feature type="transmembrane region" description="Helical" evidence="8">
    <location>
        <begin position="43"/>
        <end position="63"/>
    </location>
</feature>
<proteinExistence type="inferred from homology"/>
<dbReference type="InterPro" id="IPR020846">
    <property type="entry name" value="MFS_dom"/>
</dbReference>